<proteinExistence type="predicted"/>
<organism evidence="1">
    <name type="scientific">marine sediment metagenome</name>
    <dbReference type="NCBI Taxonomy" id="412755"/>
    <lineage>
        <taxon>unclassified sequences</taxon>
        <taxon>metagenomes</taxon>
        <taxon>ecological metagenomes</taxon>
    </lineage>
</organism>
<dbReference type="EMBL" id="LAZR01005692">
    <property type="protein sequence ID" value="KKM97915.1"/>
    <property type="molecule type" value="Genomic_DNA"/>
</dbReference>
<gene>
    <name evidence="1" type="ORF">LCGC14_1163290</name>
</gene>
<reference evidence="1" key="1">
    <citation type="journal article" date="2015" name="Nature">
        <title>Complex archaea that bridge the gap between prokaryotes and eukaryotes.</title>
        <authorList>
            <person name="Spang A."/>
            <person name="Saw J.H."/>
            <person name="Jorgensen S.L."/>
            <person name="Zaremba-Niedzwiedzka K."/>
            <person name="Martijn J."/>
            <person name="Lind A.E."/>
            <person name="van Eijk R."/>
            <person name="Schleper C."/>
            <person name="Guy L."/>
            <person name="Ettema T.J."/>
        </authorList>
    </citation>
    <scope>NUCLEOTIDE SEQUENCE</scope>
</reference>
<sequence>MKGEIAYLWNKIDGYKDKEENILDIFIDAELAFLIAIDDEHKDQKKEVLQDKLIQIQSKMKKTPFGFDIYELDYWIHELKENSYWRDTITINDKKIEREQLKEWCYESYNTLRYFLLSTGVVDLDIGASGKQPKSDGEGEI</sequence>
<protein>
    <submittedName>
        <fullName evidence="1">Uncharacterized protein</fullName>
    </submittedName>
</protein>
<name>A0A0F9PA89_9ZZZZ</name>
<comment type="caution">
    <text evidence="1">The sequence shown here is derived from an EMBL/GenBank/DDBJ whole genome shotgun (WGS) entry which is preliminary data.</text>
</comment>
<dbReference type="AlphaFoldDB" id="A0A0F9PA89"/>
<accession>A0A0F9PA89</accession>
<evidence type="ECO:0000313" key="1">
    <source>
        <dbReference type="EMBL" id="KKM97915.1"/>
    </source>
</evidence>